<dbReference type="InterPro" id="IPR023387">
    <property type="entry name" value="DUF1653-like_dom"/>
</dbReference>
<dbReference type="AlphaFoldDB" id="A0A2W5DNV0"/>
<organism evidence="2 3">
    <name type="scientific">Roseateles depolymerans</name>
    <dbReference type="NCBI Taxonomy" id="76731"/>
    <lineage>
        <taxon>Bacteria</taxon>
        <taxon>Pseudomonadati</taxon>
        <taxon>Pseudomonadota</taxon>
        <taxon>Betaproteobacteria</taxon>
        <taxon>Burkholderiales</taxon>
        <taxon>Sphaerotilaceae</taxon>
        <taxon>Roseateles</taxon>
    </lineage>
</organism>
<proteinExistence type="predicted"/>
<reference evidence="2 3" key="1">
    <citation type="submission" date="2017-08" db="EMBL/GenBank/DDBJ databases">
        <title>Infants hospitalized years apart are colonized by the same room-sourced microbial strains.</title>
        <authorList>
            <person name="Brooks B."/>
            <person name="Olm M.R."/>
            <person name="Firek B.A."/>
            <person name="Baker R."/>
            <person name="Thomas B.C."/>
            <person name="Morowitz M.J."/>
            <person name="Banfield J.F."/>
        </authorList>
    </citation>
    <scope>NUCLEOTIDE SEQUENCE [LARGE SCALE GENOMIC DNA]</scope>
    <source>
        <strain evidence="2">S2_012_000_R2_81</strain>
    </source>
</reference>
<dbReference type="Proteomes" id="UP000249633">
    <property type="component" value="Unassembled WGS sequence"/>
</dbReference>
<dbReference type="EMBL" id="QFOD01000008">
    <property type="protein sequence ID" value="PZP32398.1"/>
    <property type="molecule type" value="Genomic_DNA"/>
</dbReference>
<dbReference type="Gene3D" id="2.30.30.320">
    <property type="entry name" value="DUF1653-like domain"/>
    <property type="match status" value="1"/>
</dbReference>
<feature type="domain" description="DUF1653" evidence="1">
    <location>
        <begin position="15"/>
        <end position="75"/>
    </location>
</feature>
<evidence type="ECO:0000259" key="1">
    <source>
        <dbReference type="Pfam" id="PF07866"/>
    </source>
</evidence>
<evidence type="ECO:0000313" key="3">
    <source>
        <dbReference type="Proteomes" id="UP000249633"/>
    </source>
</evidence>
<comment type="caution">
    <text evidence="2">The sequence shown here is derived from an EMBL/GenBank/DDBJ whole genome shotgun (WGS) entry which is preliminary data.</text>
</comment>
<dbReference type="InterPro" id="IPR037135">
    <property type="entry name" value="DUF1653-like_dom_sf"/>
</dbReference>
<protein>
    <submittedName>
        <fullName evidence="2">DUF1653 domain-containing protein</fullName>
    </submittedName>
</protein>
<gene>
    <name evidence="2" type="ORF">DI603_10220</name>
</gene>
<accession>A0A2W5DNV0</accession>
<sequence>MSADDLTPLPALAPGRYRHYKGLDYEVLAVARHSETLEPQVVYRPLYDDSGWWVRPYAMFVEAVTVDGRERPRFEFLG</sequence>
<name>A0A2W5DNV0_9BURK</name>
<evidence type="ECO:0000313" key="2">
    <source>
        <dbReference type="EMBL" id="PZP32398.1"/>
    </source>
</evidence>
<dbReference type="Pfam" id="PF07866">
    <property type="entry name" value="DUF1653"/>
    <property type="match status" value="1"/>
</dbReference>